<evidence type="ECO:0000313" key="11">
    <source>
        <dbReference type="Proteomes" id="UP000672602"/>
    </source>
</evidence>
<dbReference type="PANTHER" id="PTHR19277:SF125">
    <property type="entry name" value="B6"/>
    <property type="match status" value="1"/>
</dbReference>
<dbReference type="PRINTS" id="PR00313">
    <property type="entry name" value="CABNDNGRPT"/>
</dbReference>
<evidence type="ECO:0000259" key="8">
    <source>
        <dbReference type="PROSITE" id="PS50025"/>
    </source>
</evidence>
<dbReference type="InterPro" id="IPR006558">
    <property type="entry name" value="LamG-like"/>
</dbReference>
<dbReference type="Pfam" id="PF00353">
    <property type="entry name" value="HemolysinCabind"/>
    <property type="match status" value="6"/>
</dbReference>
<dbReference type="SUPFAM" id="SSF49899">
    <property type="entry name" value="Concanavalin A-like lectins/glucanases"/>
    <property type="match status" value="15"/>
</dbReference>
<dbReference type="SMART" id="SM00282">
    <property type="entry name" value="LamG"/>
    <property type="match status" value="9"/>
</dbReference>
<keyword evidence="5" id="KW-1015">Disulfide bond</keyword>
<keyword evidence="2" id="KW-0479">Metal-binding</keyword>
<sequence>MAARGEDSRGGFAGGYGLGTAGGGEIGGDGGPVSHLIRVPSSEGDMSAGGTVPPLSLARAVALSDDGAALPADFLVDARYAREVHDLVLSDPAGGARLRIVDYFDRPLPPPLADAAGRQLSAHVVERLAGPRAPGQVAQNQLDQSADDGALGAPIGSVTETTGTVTIARADGSTVQAEAGLRVYQDDRIETPPGGAIGLSFNDGSSFSLGGDARVVLDELIYQPGSDSSMVLNLVKGSFSFVSGQIAKTGDENMAVVTPVATIGVRGTAGAGTVNEVVLLPEDGPDGQPILGEISFRTQAGETILNQPNQRTFANSPFDPPSLPETLSDTDIQTRFGESLGYLPGDIPASRGAREQRNNDGASGEGDGASGDGGGDDDGGDAQDGADDGAEGGEDGDGQDGDTEAAAEEGADGEEGEENAEDEEDAVDPDADPDADIEDGDQQDGAADDDAAADDADDAGDDGQDGTGGETDEDGAFLEDRDDTQLAQFEDGEGAGEGDDDEEAAESDPEGEGEDSDSADLLDEIDFGEDTGPVEQPGQQAGTQTTPGQETGATKKPTSVAGKQGGDVAGGDQEVAGGGIDTTGGSGLSKSSGGGSSSVGGGSQSIGGTGPGTTGGTLSQTGTGLDQEEDGLLLDEDRTDGPLTDGTDESAGGTTIVETAITFTGGGGSDRVTGGSLPDVIDGGGGNDVLLGGGGNDRLTGGAGNDVVAGGSGSDTLVGGSGEGDDIYVGGDMVEANGIVSGLGTDDSAEDEIIFTSATQGITVNLGDGSAVFSLPGASTSALAAQLGGGLTVNQFGGAYGAQTGTDLIYGVENIESGVGNDHLTGDSKANRIIAGAGNDIIAGWDGKSGTGPGADRIQAGAGNDQVTYFAGYAGNSAVTLDGGTGNDTLKLATAMSVGLNTLNAAADGFETVSLASGGGTLSVGAGDVAAFLGAAGTLTVTGGTGTVSLTGAWSATGTATDAAGLSYRLFSDGGSVIRVQSALSVPGQPLVATGGATAESFTGTALADRIDGRGGDDLIDGGLGADTLEGGAGDDVVIGGGGADTLIAGEGAGDDIYVGGAASRSGMTITALGADTESDTAIYTSATQGVTVNLGDGAAVFGLNGADSARLQARLGGSLSLSQAGGAYGAQTGTDALFGVENIQSGVGADDLTGSSAANRIVSGAGNDRIAGWDGYSGNGPGSDVIDAGAGDDRVTWFSGYAGDSAVTLTGGQGTDTLMLASYTGANLSDIAARASGFEVIGLQDSDSSLTVDAASLASFAGTGTLTVTGDDGYVHFNGSGWNVVESGTDAAGTVYQLIRNGNATIRLEGGVDASGINLPPVVLEGQGLALSFDTAGEAATGQFGALDHTTDFTIELSFAWDGTHTGEDQLLFYVGLPGPVQPQIQGEGEFPPMMANGFGLKLIDDGANGYKLAGVVNGTTHLESAITVTADTLHHVALVNDDGTFRLVVDGTDQSVTNQNSFVNTPSTFLSVGGMPTTSDQSFFGQIDDVRVWSMARGTADIAGDRATLLTGEEGALVHYFRFDEDGSFRDVVTGGPLSSQGADHVASDAPLATIKLSEDPSGGVALSLAGVDDPDGSPSDELSVTLSLPNGYFFMEDAGESGVGFESVTGIETDTLVLTGTRAALNHTLRNGFVHFSPAPDFSGTATLTVTADDNDPGGAATDSATFTLRIEPVLDDIQSSLKQTYMRGPGEVLDLSGVFTTADTDGSETLSVTITGVPEGGSFNAGTEIYPGTIVVSGADLGTLAFTAPADSLDPVALSFIVNAAEGDETATAFYSTTLSLELTDTTFDYGAEGEGNLLFLADSWSEGTVPGTGNAVTIDTEGFFTLSTGESLALGSLDVLGGAGIEVAGGSLSTAFGMTFGDTYGGHGELNVTGGTLDTGNVGADLYGEFLWTGGTISGGTISIVNDGYYTGGYATLDGTMTLDGAALVLDGGSDHEIAEDTRLLGGGTLTNGGTLAIAQNVTIAPTLIQQEGAEATFTADGAHGYLALTGGAENAGTFVIAGAQAGTLSLGGGERFVNEAGGVVRIAGTYSNDQFSLRGLFDNRGTVLIDSDAIFETGTGITLTTLDTSEGGVTVSSGNALEFGAGTTLSLGSDSMLDGGGTLRWTGGQAVVRVDSDYSWTSTSLDMEVDAAAVTFTGSGTFRNQGDLTLGVADDVFDVAFVNDAQGTLELRAPGSVTDATLSIREGLTNAGALTLAGGSAATGNQALTLSIADGAALVNQEGATFTIAHGDQTGDTARILGDVVNHGVIEIADGVRVTGDVTNNGTIGVASDAELTIDGATGGNIAGSGTILGSGTLSFVNGATLSTLGTLDLLTGGLTVRGIDAALSALSLDITDVETIETLTVDTLDLTGSETLTLDFENASEAAGTYRIVNYDGHDSETDGSFETVSTNLDDALYDVSLVYGANGIDAVVRAKPRISGAGSVLGDEDAAIAITGLSILDADAGGTDVLTLDLQVSNGTLHLSDGAESGVTIMQNDGAQVRVTGTLAQINGFLGGAGAVTYRGDVNFHGTDSIDLSVTDADGLTGSGSIGVTVASVDDVGLVDLSYLAFDGVDDHLDVGDVDAADITGALTIEVRANLTTAPGAGDLATLASKWGGYGEHSYWFGIDGDTGKLRLVLSGDGGEDETVFLSDHVVEAGVWAQYSVVVDPQAESVTFHVNGGQVGAAQPWTGSIHSCDGDFVIGANDDGAGGRQHHFEGGIAEVRLWADAHDPAGDHGGLLQGDESGLAGYWRLDAVDDGLVPDRTDNGNDAAAAHGPPVERTAANALLDGGDDWIDIPVGAAAATGTGDFTWEGWVRTSGREGAILSIGDAQGGAAGTLYVDGDGMLAFAPGYDAPSTVGGDAVDDGAWHHVAVRYEGSSGGTLQLFVDGAASGDPGEYGLDISGDMAAIGRLVDGGMSFEGAIADFRVWNDARTDAEIDFHKDGRLTGEEDGLAGYWPLDEGNGAIAADRSGEGNHGTARGGVGWANGGTSPPVVPGEASVALDGNGDHIDLGSDAALFPGGTSFTLESWVRIDAGAVAGGHAQIFSIGTMTAEGRIDLRVVQGTGTVTFTTYGYSANANSAVSVADGQWHHVAAVYDATTQQARIYIDGEASGAPVDWSAHQPNITAGTAVMGRNTGGDNPFVGQYSEARIWNDARTAGEIADNYLDRLSGAEDGLVGYWPFNEEGGSSAANSVPGGTDATLQGDAWFQGPDSESPVVTGSGGPSVDPAGTVVIDEDQTLRGRMSAGDVEGTPTFALTGADGVDGGTATKALDHGTVTLDIATGEWTYSPNADATGSDSFTVTVAGATSGSDSQTYAVTLDPVADAPRIAAVGGNALDIDAGEAISVPHDAALDPGTGSFTVEAWVDFDEISGTSDIDTIVGKISGAAGWVIQAEGDALVVRVSAGPTENAAQSYDISGLSGWHHLALVVDRTTGTVRGYLDGSNAGWSDGGAGAVDNDISGFGAIGSTARLGIGGRFDEQGTIESESALEGQIDEVRLWSTARSESDLQDYSTLRLGAGEDGLVAIYGFEWPDAPGYDLTGNGHDGVSHGDPDPVESGAPVTGYTLAEDSVDISLHGLSIVDPDGDGGELTVVIAVERGRLDLDAGIASGILAAEVVGNGTGKLIVTASAEAIARTLATGGGLIYTADPGASGIDRLQVTVNDGTAITRKSFDIAIAAEDEGVRVTGGALQFDGIDDVAEAAELGDVSSSGDGFTIEGWVNSAASGGGSLFALTGADGTLTIGLDEAGYLMAMQDLGDGGNVESQVNVADGLWHHVAVSFEGGSVRFHVDGRLMSTVDDFMPSVGEGARLILGENGFGGGSFEGMMDEVRLWDGARTDAQIGASHDRQLVGDEAGLRAYYRFDEQLLDEVSDSSGNGHDLRLGGIGGSDEAAPDLINDLGGALSFDGTGSVTVAEDPALDVASFTIETWFRSTTDDRAGSARMVLKPDISNEVPQYSLVLDNGVPRFVVHGGTDGVEQRVLSHSGPLDDGQWHHVAGTYDAGTGELVFYVDGQRVDAGELEGNLTDASDGLIFGQAVGGGENFTGELAEIRLWDDARGPAEVLDGYNLPAQGDESGLVGLWRGVEGPDRAGVVTDGTGGHDGMISGGVDFTDVLPPLQSAADGTAHAIALEGRTVGGIATADDVGGAVSFAITSGGGTITTSADGLFQTQALAAGTLRLDTRTGEWVFDAAYDVSGPVGFEITASGDDGRTDVQPVTVMIRDMTFEPQVNGGVLSFDSTDLVTMGRGPDDDLAITGDLTVEMWINPSDLSGGRLLSFGADNGETSADNVLYSLHVSESGTLTFISDTGQRDAQVATFDAVDLTQGAWQHVSVVRDNGAGELRLYLNGQIAQTLDYAVTPTGGGAGQLVLGADTGGEGGGFSGLMDEIRVWSGVRDADAIRAGYTHTIDDPGGEGALKGYWRADDGKGAILRDSSASGSDGAIAGAEFLGGLGKALYFDGTDDIAVGDSSATTRTSDYTIETWFKWDGVDRSEDQAIVFNGSYSNGVGIVLDRQSGTVNEIVAVVGDESVNGQFVVQSGTTVEAGRWYHVALVNEGGVFRLYVDGAKAGPDSDAMQTGGAVDGFTIGGALRDQNGELTQEKHFGGEVASVAVWEDARTPAQIIADRRGDIDPGDGDLAAYYRAEDMAGDATLADRAGGQSLAVTDARVVDAMPEVTGSAMDVTAGLNAHGWFETHEIEGTASYTLAGGALNAQGAIQADRVGRGSLIIDPDSGAWTFIPADGFVGELTFTMQATGSISGVDTESVTFTVRQAAEDQVLPNVAGAQIAFDGDDVVTVGMDESLRVTDDLTIELWLNPSDLPEAGEEAVLLGHAGDGEASGDNILYSLGLDSAGDIVYRQEGAQSGAVAITFSDVDLTAGTWAHIALVRDGAEKTVSLYRDGVLVGGPSGYGYAPTGGGTGTLRIGGAAPGDDGGFKGMMDDIRLFDEKRSAADIDAYHDRAIDPDSAGLLANWRGALGGDGHLVDATGNGHDGILGGPLGAGGDMPRVVDPPDRALRFDGSDDSLAIADSPDLSSGDFTLEAWFRTDVDTGRIRILTKPRSETFNASYSLRLEDGRAVFNVPVSEDPDGGSVFSEDSYADGQWHHIAGTYEATTGRVTLYVDGAVQGVVTREGAVLGSSEDLHIGSYDGASQYFDGEIADVRLWTEARDAESIHDSMSGRLVGDEQGLAGYWPLDDGTAGATPTGFTDRSANGNDAAAASAPTIVDTGPPIGGDLMTSAVNATATGIWDAAQSVVGTVTYGLQGGTVGDGVASLSTAHGTAYIATATGAWWFVPDAGFTGTDGFTLTATGAESGSVTQDMTVEVTDRVRDPLVGGAALMFDGGTDAVLAQDVSGLGGSALTIELWVNPAEIEEVAQQLVSYATSGEADGFGLGFDEAGTPRFFLNFNGGDDAESYVAAEGVSLPPGQWSHLAVSWDGATGATSFYVNGVKVAEGSYQFGETLEASGTLALGQDAADGGIEEGARFKGALDEVRIWSEVRSETEIAAGFDHQVNPGEAALAVYYTADGLRGGVLTDLSPQGNDGTLDGASFATLPTAVARFEAEDASNFIEIDVGGSASALDLTDRLTIEGWIKPNGHSEAARTIFAKAGAYSLVLDGNGDLVFTGHAGGFSGSVDSDKSLAADRWQHVAAVFENGVVRLYIDGELDRTATLRDGQSNPIESLSVTTDNAAIGGIAEGDGTASALFLGDMGEIRVWSVAQDANGIHARYQQAIATPDAETDLAGYWRLDDMADGVADDLAGDLDGLAHGGIGPAEGGAPLHGLSIRLVEDMVHSGLFDAAGVPGQPVFTVDGGSVSGEYHVASLTEGTIRIHQQTGHWTFTPAANFAGTAADLFTLRATGDGGAVRSATISASVTAAPELSVGASGASLRFDGDDIVRVEDAATLDIAAGQDFTAEMWVYYSGDGAGTFIEKWDAGETGAGFRGLIDESGRVAFEMSDGAGTVRVTETAALGKNAWHHIAFTADRDGLGTIHIDGEAGESAAIHSLSGAAFADSDLLFGDSALASMNGFEGGLDEIRFWKTLRAAGEIAADRDTQLSGTEAGLEGYWRFDDVGGDGVADSTSVNAHDGIVGEAAAVPFALPDLGRAATFSGTSGGQLTGGDILDVGGGNLSVSAWVRFDDTGSAQTILSKGDRNATGGGWAIKLDDDGNLTVEVGSTLTYSMTRSIDVAGLNGWHHVGFTYGRDGNDLELAAYLDGHGGGWAEDETGVFSIIDLLGGNYSFSNLREFTIGARDNGLDYDQHFTGAVDEVQIHDVILGPGGMRDAMAGPIANPQGDSDLVAYYRFDEQSGVALDSSASGNDLVGAVTRTNAAPEIEGYALSVAGGNTIGGVLDGGDTGGNASPFSVGDEAENGTVEVDAETGAWSYRPDGQFTGEDSFSFQVTDASGTVTERKISVQVTEGIGPV</sequence>
<evidence type="ECO:0000256" key="2">
    <source>
        <dbReference type="ARBA" id="ARBA00022723"/>
    </source>
</evidence>
<dbReference type="EMBL" id="JAGMWN010000001">
    <property type="protein sequence ID" value="MBP5855408.1"/>
    <property type="molecule type" value="Genomic_DNA"/>
</dbReference>
<dbReference type="PROSITE" id="PS00330">
    <property type="entry name" value="HEMOLYSIN_CALCIUM"/>
    <property type="match status" value="2"/>
</dbReference>
<feature type="compositionally biased region" description="Low complexity" evidence="7">
    <location>
        <begin position="535"/>
        <end position="554"/>
    </location>
</feature>
<keyword evidence="4" id="KW-0106">Calcium</keyword>
<dbReference type="SUPFAM" id="SSF51120">
    <property type="entry name" value="beta-Roll"/>
    <property type="match status" value="4"/>
</dbReference>
<dbReference type="InterPro" id="IPR001343">
    <property type="entry name" value="Hemolysn_Ca-bd"/>
</dbReference>
<evidence type="ECO:0000256" key="6">
    <source>
        <dbReference type="ARBA" id="ARBA00023180"/>
    </source>
</evidence>
<name>A0A8J7SJ31_9PROT</name>
<evidence type="ECO:0000256" key="3">
    <source>
        <dbReference type="ARBA" id="ARBA00022729"/>
    </source>
</evidence>
<dbReference type="NCBIfam" id="NF012211">
    <property type="entry name" value="tand_rpt_95"/>
    <property type="match status" value="2"/>
</dbReference>
<dbReference type="Pfam" id="PF13385">
    <property type="entry name" value="Laminin_G_3"/>
    <property type="match status" value="15"/>
</dbReference>
<evidence type="ECO:0000256" key="4">
    <source>
        <dbReference type="ARBA" id="ARBA00022837"/>
    </source>
</evidence>
<evidence type="ECO:0000313" key="10">
    <source>
        <dbReference type="EMBL" id="MBP5855408.1"/>
    </source>
</evidence>
<feature type="region of interest" description="Disordered" evidence="7">
    <location>
        <begin position="702"/>
        <end position="724"/>
    </location>
</feature>
<dbReference type="InterPro" id="IPR006860">
    <property type="entry name" value="FecR"/>
</dbReference>
<reference evidence="10" key="1">
    <citation type="submission" date="2021-04" db="EMBL/GenBank/DDBJ databases">
        <authorList>
            <person name="Zhang D.-C."/>
        </authorList>
    </citation>
    <scope>NUCLEOTIDE SEQUENCE</scope>
    <source>
        <strain evidence="10">CGMCC 1.15697</strain>
    </source>
</reference>
<comment type="cofactor">
    <cofactor evidence="1">
        <name>Ca(2+)</name>
        <dbReference type="ChEBI" id="CHEBI:29108"/>
    </cofactor>
</comment>
<feature type="domain" description="Laminin G" evidence="8">
    <location>
        <begin position="5004"/>
        <end position="5178"/>
    </location>
</feature>
<comment type="caution">
    <text evidence="10">The sequence shown here is derived from an EMBL/GenBank/DDBJ whole genome shotgun (WGS) entry which is preliminary data.</text>
</comment>
<feature type="compositionally biased region" description="Low complexity" evidence="7">
    <location>
        <begin position="616"/>
        <end position="625"/>
    </location>
</feature>
<keyword evidence="11" id="KW-1185">Reference proteome</keyword>
<keyword evidence="3" id="KW-0732">Signal</keyword>
<dbReference type="InterPro" id="IPR018511">
    <property type="entry name" value="Hemolysin-typ_Ca-bd_CS"/>
</dbReference>
<dbReference type="InterPro" id="IPR051360">
    <property type="entry name" value="Neuronal_Pentraxin_Related"/>
</dbReference>
<dbReference type="InterPro" id="IPR011049">
    <property type="entry name" value="Serralysin-like_metalloprot_C"/>
</dbReference>
<organism evidence="10 11">
    <name type="scientific">Marivibrio halodurans</name>
    <dbReference type="NCBI Taxonomy" id="2039722"/>
    <lineage>
        <taxon>Bacteria</taxon>
        <taxon>Pseudomonadati</taxon>
        <taxon>Pseudomonadota</taxon>
        <taxon>Alphaproteobacteria</taxon>
        <taxon>Rhodospirillales</taxon>
        <taxon>Rhodospirillaceae</taxon>
        <taxon>Marivibrio</taxon>
    </lineage>
</organism>
<proteinExistence type="predicted"/>
<dbReference type="Gene3D" id="2.150.10.10">
    <property type="entry name" value="Serralysin-like metalloprotease, C-terminal"/>
    <property type="match status" value="2"/>
</dbReference>
<dbReference type="SMART" id="SM00159">
    <property type="entry name" value="PTX"/>
    <property type="match status" value="1"/>
</dbReference>
<dbReference type="PANTHER" id="PTHR19277">
    <property type="entry name" value="PENTRAXIN"/>
    <property type="match status" value="1"/>
</dbReference>
<feature type="compositionally biased region" description="Gly residues" evidence="7">
    <location>
        <begin position="576"/>
        <end position="615"/>
    </location>
</feature>
<evidence type="ECO:0000256" key="5">
    <source>
        <dbReference type="ARBA" id="ARBA00023157"/>
    </source>
</evidence>
<gene>
    <name evidence="10" type="ORF">KAJ83_00170</name>
</gene>
<feature type="compositionally biased region" description="Acidic residues" evidence="7">
    <location>
        <begin position="490"/>
        <end position="529"/>
    </location>
</feature>
<dbReference type="InterPro" id="IPR013320">
    <property type="entry name" value="ConA-like_dom_sf"/>
</dbReference>
<feature type="compositionally biased region" description="Gly residues" evidence="7">
    <location>
        <begin position="363"/>
        <end position="373"/>
    </location>
</feature>
<dbReference type="InterPro" id="IPR001759">
    <property type="entry name" value="PTX_dom"/>
</dbReference>
<dbReference type="RefSeq" id="WP_210680001.1">
    <property type="nucleotide sequence ID" value="NZ_JAGMWN010000001.1"/>
</dbReference>
<feature type="compositionally biased region" description="Acidic residues" evidence="7">
    <location>
        <begin position="374"/>
        <end position="482"/>
    </location>
</feature>
<feature type="domain" description="Pentraxin (PTX)" evidence="9">
    <location>
        <begin position="5323"/>
        <end position="5531"/>
    </location>
</feature>
<dbReference type="GO" id="GO:0005509">
    <property type="term" value="F:calcium ion binding"/>
    <property type="evidence" value="ECO:0007669"/>
    <property type="project" value="InterPro"/>
</dbReference>
<keyword evidence="6" id="KW-0325">Glycoprotein</keyword>
<accession>A0A8J7SJ31</accession>
<dbReference type="Gene3D" id="2.60.40.3440">
    <property type="match status" value="2"/>
</dbReference>
<dbReference type="InterPro" id="IPR001791">
    <property type="entry name" value="Laminin_G"/>
</dbReference>
<feature type="region of interest" description="Disordered" evidence="7">
    <location>
        <begin position="29"/>
        <end position="50"/>
    </location>
</feature>
<dbReference type="SMART" id="SM00560">
    <property type="entry name" value="LamGL"/>
    <property type="match status" value="14"/>
</dbReference>
<dbReference type="PROSITE" id="PS50025">
    <property type="entry name" value="LAM_G_DOMAIN"/>
    <property type="match status" value="1"/>
</dbReference>
<evidence type="ECO:0000259" key="9">
    <source>
        <dbReference type="PROSITE" id="PS51828"/>
    </source>
</evidence>
<dbReference type="Gene3D" id="2.60.120.200">
    <property type="match status" value="15"/>
</dbReference>
<dbReference type="Proteomes" id="UP000672602">
    <property type="component" value="Unassembled WGS sequence"/>
</dbReference>
<dbReference type="PROSITE" id="PS51828">
    <property type="entry name" value="PTX_2"/>
    <property type="match status" value="1"/>
</dbReference>
<protein>
    <submittedName>
        <fullName evidence="10">Tandem-95 repeat protein</fullName>
    </submittedName>
</protein>
<feature type="region of interest" description="Disordered" evidence="7">
    <location>
        <begin position="308"/>
        <end position="655"/>
    </location>
</feature>
<dbReference type="Pfam" id="PF04773">
    <property type="entry name" value="FecR"/>
    <property type="match status" value="1"/>
</dbReference>
<evidence type="ECO:0000256" key="1">
    <source>
        <dbReference type="ARBA" id="ARBA00001913"/>
    </source>
</evidence>
<evidence type="ECO:0000256" key="7">
    <source>
        <dbReference type="SAM" id="MobiDB-lite"/>
    </source>
</evidence>
<dbReference type="Pfam" id="PF17963">
    <property type="entry name" value="Big_9"/>
    <property type="match status" value="2"/>
</dbReference>